<keyword evidence="1" id="KW-0472">Membrane</keyword>
<feature type="transmembrane region" description="Helical" evidence="1">
    <location>
        <begin position="35"/>
        <end position="57"/>
    </location>
</feature>
<dbReference type="EMBL" id="CP016776">
    <property type="protein sequence ID" value="ASY20177.1"/>
    <property type="molecule type" value="Genomic_DNA"/>
</dbReference>
<proteinExistence type="predicted"/>
<gene>
    <name evidence="2" type="ORF">A7sIIA15_04795</name>
</gene>
<keyword evidence="3" id="KW-1185">Reference proteome</keyword>
<dbReference type="KEGG" id="pvn:A7sIIA15_04795"/>
<dbReference type="Proteomes" id="UP000217186">
    <property type="component" value="Chromosome"/>
</dbReference>
<dbReference type="RefSeq" id="WP_095686039.1">
    <property type="nucleotide sequence ID" value="NZ_CP016776.1"/>
</dbReference>
<evidence type="ECO:0000256" key="1">
    <source>
        <dbReference type="SAM" id="Phobius"/>
    </source>
</evidence>
<feature type="transmembrane region" description="Helical" evidence="1">
    <location>
        <begin position="5"/>
        <end position="23"/>
    </location>
</feature>
<accession>A0A249KTT0</accession>
<reference evidence="2 3" key="1">
    <citation type="submission" date="2016-07" db="EMBL/GenBank/DDBJ databases">
        <title>High microdiversification within the ubiquitous acI lineage of Actinobacteria.</title>
        <authorList>
            <person name="Neuenschwander S.M."/>
            <person name="Salcher M."/>
            <person name="Ghai R."/>
            <person name="Pernthaler J."/>
        </authorList>
    </citation>
    <scope>NUCLEOTIDE SEQUENCE [LARGE SCALE GENOMIC DNA]</scope>
    <source>
        <strain evidence="2">MMS-IIA-15</strain>
    </source>
</reference>
<dbReference type="AlphaFoldDB" id="A0A249KTT0"/>
<sequence>MRPKTIILICAGAINALLIYRYFSTLVTEGNRSANGFGALFLILFLALFNAILFVIFFVKKIPLIRAGLVIAFLPIALAFLTSLINGTSMFDEGSGSGGYLWLLMGSVPIGFLLVVIGAIVALFKRLKPKDGL</sequence>
<keyword evidence="1" id="KW-1133">Transmembrane helix</keyword>
<dbReference type="OrthoDB" id="9995856at2"/>
<organism evidence="2 3">
    <name type="scientific">Candidatus Planktophila vernalis</name>
    <dbReference type="NCBI Taxonomy" id="1884907"/>
    <lineage>
        <taxon>Bacteria</taxon>
        <taxon>Bacillati</taxon>
        <taxon>Actinomycetota</taxon>
        <taxon>Actinomycetes</taxon>
        <taxon>Candidatus Nanopelagicales</taxon>
        <taxon>Candidatus Nanopelagicaceae</taxon>
        <taxon>Candidatus Planktophila</taxon>
    </lineage>
</organism>
<name>A0A249KTT0_9ACTN</name>
<feature type="transmembrane region" description="Helical" evidence="1">
    <location>
        <begin position="100"/>
        <end position="124"/>
    </location>
</feature>
<evidence type="ECO:0000313" key="3">
    <source>
        <dbReference type="Proteomes" id="UP000217186"/>
    </source>
</evidence>
<feature type="transmembrane region" description="Helical" evidence="1">
    <location>
        <begin position="64"/>
        <end position="85"/>
    </location>
</feature>
<keyword evidence="1" id="KW-0812">Transmembrane</keyword>
<protein>
    <submittedName>
        <fullName evidence="2">Uncharacterized protein</fullName>
    </submittedName>
</protein>
<evidence type="ECO:0000313" key="2">
    <source>
        <dbReference type="EMBL" id="ASY20177.1"/>
    </source>
</evidence>